<sequence length="1033" mass="115270">MDIFRWRGSVYKLIWRELIAYLCLYYFINFFYRFGLDDAQKTTFEKVKVYCRKNIESIPMSFVLGFYVTLIVKRWWDQYWILPMPDSLALYISASLQGQDERGRLLRRTIMRYTMLAYIICLQRISFRVKKRFPTMTHLVESGLMTESEMKIYEKMDQKAKVLKFWMPVVWASNLVNRARLEGRIQSDHMVQTVITELSDFRRKLGRVMVYDNVSVPLVYTQVVTLAVYTYFLAALIGRQWVNPREEELIAVVYPGYNLDLYFPIFLSLQFIFYIGWLKVAETLINPFGEDDDDFELNWLIDRHIKVKPIVSCDVENSVSYMVVDEMHEEHPELLKDQYWEQVVPQNLPYNIASERYRKNEPEGSTASLKVNPNESVYADLTSVKRHSTIPDDVYAEYESVAESPLADGRKNWLQRQLSRVESFRSTSSSSSLFMRNRANSAVNGGLGLGYHGHHRPSLYERLMNRRSSKDARHSNRGIHRTTANSLNVPEKGFIPNSRPRVPTPDVTKESQLNNQLHLHVSTASPVPITKVANRIQYTNSDGTILPPAVNPGYAPVTPNAPLYAKGKQAPGNTTSQLKNSYPPQQPPLPAAPTLAPALPASNASTAAAKANNPPTPPPPYDTSAGSPANAMMLSTIAENDCSPYSTSSTNHANNSNVYPTTTSIFGRKPSPPPLDELPPVPVLMVSSPHSSKNSSLSHKSERDFTVRSHPGGGNTSAGLDNMAFNGDVRARHIQGIEMSGRVNEGYETDEGDDGRRYMTIAEVNESRADFERTLTVLPLQQPSPVVPEERQRKTSSMLGPGPVTSEVAPMPVRHGIGSMLRQDAVCIGDMDSDIMIPTSITQTELPPLPIESTAPAPPPNLHGRSSPPKQGNLEIDNDDDGYHERGSYSEDDDASNHSDKGGGSGVKETKHPLNPLAHSESLTNLNSQLAGMPSHLVGHSSSSVIDMEEVEPRSHSADTLKSNASDSDSHGSTFSVDQTLPIPSRQKAIRRRQSQPDTSVPKTDSATNPSALSETEKTSPPTEISKDCEVFV</sequence>
<evidence type="ECO:0000256" key="6">
    <source>
        <dbReference type="SAM" id="MobiDB-lite"/>
    </source>
</evidence>
<feature type="region of interest" description="Disordered" evidence="6">
    <location>
        <begin position="949"/>
        <end position="1033"/>
    </location>
</feature>
<reference evidence="8 9" key="1">
    <citation type="journal article" date="2016" name="Genome Biol. Evol.">
        <title>Gene Family Evolution Reflects Adaptation to Soil Environmental Stressors in the Genome of the Collembolan Orchesella cincta.</title>
        <authorList>
            <person name="Faddeeva-Vakhrusheva A."/>
            <person name="Derks M.F."/>
            <person name="Anvar S.Y."/>
            <person name="Agamennone V."/>
            <person name="Suring W."/>
            <person name="Smit S."/>
            <person name="van Straalen N.M."/>
            <person name="Roelofs D."/>
        </authorList>
    </citation>
    <scope>NUCLEOTIDE SEQUENCE [LARGE SCALE GENOMIC DNA]</scope>
    <source>
        <tissue evidence="8">Mixed pool</tissue>
    </source>
</reference>
<evidence type="ECO:0000256" key="4">
    <source>
        <dbReference type="ARBA" id="ARBA00023136"/>
    </source>
</evidence>
<dbReference type="GO" id="GO:0016020">
    <property type="term" value="C:membrane"/>
    <property type="evidence" value="ECO:0007669"/>
    <property type="project" value="UniProtKB-SubCell"/>
</dbReference>
<feature type="compositionally biased region" description="Polar residues" evidence="6">
    <location>
        <begin position="571"/>
        <end position="582"/>
    </location>
</feature>
<feature type="transmembrane region" description="Helical" evidence="7">
    <location>
        <begin position="218"/>
        <end position="241"/>
    </location>
</feature>
<dbReference type="STRING" id="48709.A0A1D2M681"/>
<feature type="region of interest" description="Disordered" evidence="6">
    <location>
        <begin position="843"/>
        <end position="919"/>
    </location>
</feature>
<evidence type="ECO:0000313" key="8">
    <source>
        <dbReference type="EMBL" id="ODM88478.1"/>
    </source>
</evidence>
<evidence type="ECO:0000256" key="5">
    <source>
        <dbReference type="ARBA" id="ARBA00034769"/>
    </source>
</evidence>
<keyword evidence="3 7" id="KW-1133">Transmembrane helix</keyword>
<evidence type="ECO:0000256" key="2">
    <source>
        <dbReference type="ARBA" id="ARBA00022692"/>
    </source>
</evidence>
<evidence type="ECO:0000256" key="1">
    <source>
        <dbReference type="ARBA" id="ARBA00004370"/>
    </source>
</evidence>
<keyword evidence="9" id="KW-1185">Reference proteome</keyword>
<organism evidence="8 9">
    <name type="scientific">Orchesella cincta</name>
    <name type="common">Springtail</name>
    <name type="synonym">Podura cincta</name>
    <dbReference type="NCBI Taxonomy" id="48709"/>
    <lineage>
        <taxon>Eukaryota</taxon>
        <taxon>Metazoa</taxon>
        <taxon>Ecdysozoa</taxon>
        <taxon>Arthropoda</taxon>
        <taxon>Hexapoda</taxon>
        <taxon>Collembola</taxon>
        <taxon>Entomobryomorpha</taxon>
        <taxon>Entomobryoidea</taxon>
        <taxon>Orchesellidae</taxon>
        <taxon>Orchesellinae</taxon>
        <taxon>Orchesella</taxon>
    </lineage>
</organism>
<dbReference type="PANTHER" id="PTHR10736:SF11">
    <property type="entry name" value="BESTROPHIN 2"/>
    <property type="match status" value="1"/>
</dbReference>
<feature type="compositionally biased region" description="Low complexity" evidence="6">
    <location>
        <begin position="687"/>
        <end position="698"/>
    </location>
</feature>
<comment type="subcellular location">
    <subcellularLocation>
        <location evidence="1">Membrane</location>
    </subcellularLocation>
</comment>
<keyword evidence="4 7" id="KW-0472">Membrane</keyword>
<feature type="region of interest" description="Disordered" evidence="6">
    <location>
        <begin position="784"/>
        <end position="809"/>
    </location>
</feature>
<proteinExistence type="inferred from homology"/>
<feature type="transmembrane region" description="Helical" evidence="7">
    <location>
        <begin position="261"/>
        <end position="278"/>
    </location>
</feature>
<dbReference type="AlphaFoldDB" id="A0A1D2M681"/>
<dbReference type="OMA" id="IICLQRI"/>
<name>A0A1D2M681_ORCCI</name>
<dbReference type="InterPro" id="IPR000615">
    <property type="entry name" value="Bestrophin"/>
</dbReference>
<feature type="region of interest" description="Disordered" evidence="6">
    <location>
        <begin position="560"/>
        <end position="628"/>
    </location>
</feature>
<accession>A0A1D2M681</accession>
<dbReference type="Pfam" id="PF01062">
    <property type="entry name" value="Bestrophin"/>
    <property type="match status" value="1"/>
</dbReference>
<feature type="compositionally biased region" description="Polar residues" evidence="6">
    <location>
        <begin position="960"/>
        <end position="979"/>
    </location>
</feature>
<comment type="caution">
    <text evidence="8">The sequence shown here is derived from an EMBL/GenBank/DDBJ whole genome shotgun (WGS) entry which is preliminary data.</text>
</comment>
<feature type="compositionally biased region" description="Low complexity" evidence="6">
    <location>
        <begin position="592"/>
        <end position="613"/>
    </location>
</feature>
<feature type="transmembrane region" description="Helical" evidence="7">
    <location>
        <begin position="57"/>
        <end position="76"/>
    </location>
</feature>
<evidence type="ECO:0000313" key="9">
    <source>
        <dbReference type="Proteomes" id="UP000094527"/>
    </source>
</evidence>
<gene>
    <name evidence="8" type="ORF">Ocin01_18204</name>
</gene>
<dbReference type="GO" id="GO:0005254">
    <property type="term" value="F:chloride channel activity"/>
    <property type="evidence" value="ECO:0007669"/>
    <property type="project" value="InterPro"/>
</dbReference>
<protein>
    <submittedName>
        <fullName evidence="8">Bestrophin-1</fullName>
    </submittedName>
</protein>
<feature type="region of interest" description="Disordered" evidence="6">
    <location>
        <begin position="469"/>
        <end position="508"/>
    </location>
</feature>
<comment type="similarity">
    <text evidence="5">Belongs to the anion channel-forming bestrophin (TC 1.A.46) family. Calcium-sensitive chloride channel subfamily.</text>
</comment>
<dbReference type="EMBL" id="LJIJ01003542">
    <property type="protein sequence ID" value="ODM88478.1"/>
    <property type="molecule type" value="Genomic_DNA"/>
</dbReference>
<feature type="transmembrane region" description="Helical" evidence="7">
    <location>
        <begin position="18"/>
        <end position="36"/>
    </location>
</feature>
<dbReference type="Proteomes" id="UP000094527">
    <property type="component" value="Unassembled WGS sequence"/>
</dbReference>
<feature type="compositionally biased region" description="Polar residues" evidence="6">
    <location>
        <begin position="996"/>
        <end position="1023"/>
    </location>
</feature>
<evidence type="ECO:0000256" key="3">
    <source>
        <dbReference type="ARBA" id="ARBA00022989"/>
    </source>
</evidence>
<dbReference type="InterPro" id="IPR021134">
    <property type="entry name" value="Bestrophin-like"/>
</dbReference>
<evidence type="ECO:0000256" key="7">
    <source>
        <dbReference type="SAM" id="Phobius"/>
    </source>
</evidence>
<feature type="compositionally biased region" description="Basic and acidic residues" evidence="6">
    <location>
        <begin position="881"/>
        <end position="901"/>
    </location>
</feature>
<feature type="transmembrane region" description="Helical" evidence="7">
    <location>
        <begin position="110"/>
        <end position="127"/>
    </location>
</feature>
<feature type="region of interest" description="Disordered" evidence="6">
    <location>
        <begin position="687"/>
        <end position="721"/>
    </location>
</feature>
<dbReference type="PANTHER" id="PTHR10736">
    <property type="entry name" value="BESTROPHIN"/>
    <property type="match status" value="1"/>
</dbReference>
<dbReference type="OrthoDB" id="201595at2759"/>
<keyword evidence="2 7" id="KW-0812">Transmembrane</keyword>